<evidence type="ECO:0000313" key="6">
    <source>
        <dbReference type="EMBL" id="MPC15316.1"/>
    </source>
</evidence>
<dbReference type="AlphaFoldDB" id="A0A5B7D3Y8"/>
<proteinExistence type="inferred from homology"/>
<evidence type="ECO:0000256" key="2">
    <source>
        <dbReference type="ARBA" id="ARBA00022723"/>
    </source>
</evidence>
<evidence type="ECO:0000256" key="3">
    <source>
        <dbReference type="ARBA" id="ARBA00022833"/>
    </source>
</evidence>
<dbReference type="EMBL" id="VSRR010000417">
    <property type="protein sequence ID" value="MPC15316.1"/>
    <property type="molecule type" value="Genomic_DNA"/>
</dbReference>
<comment type="catalytic activity">
    <reaction evidence="4">
        <text>hydrogencarbonate + H(+) = CO2 + H2O</text>
        <dbReference type="Rhea" id="RHEA:10748"/>
        <dbReference type="ChEBI" id="CHEBI:15377"/>
        <dbReference type="ChEBI" id="CHEBI:15378"/>
        <dbReference type="ChEBI" id="CHEBI:16526"/>
        <dbReference type="ChEBI" id="CHEBI:17544"/>
        <dbReference type="EC" id="4.2.1.1"/>
    </reaction>
</comment>
<evidence type="ECO:0000313" key="7">
    <source>
        <dbReference type="Proteomes" id="UP000324222"/>
    </source>
</evidence>
<dbReference type="PANTHER" id="PTHR18952:SF124">
    <property type="entry name" value="CARBONIC ANHYDRASE 7"/>
    <property type="match status" value="1"/>
</dbReference>
<dbReference type="GO" id="GO:0005737">
    <property type="term" value="C:cytoplasm"/>
    <property type="evidence" value="ECO:0007669"/>
    <property type="project" value="TreeGrafter"/>
</dbReference>
<dbReference type="InterPro" id="IPR001148">
    <property type="entry name" value="CA_dom"/>
</dbReference>
<dbReference type="Gene3D" id="3.10.200.10">
    <property type="entry name" value="Alpha carbonic anhydrase"/>
    <property type="match status" value="1"/>
</dbReference>
<dbReference type="GO" id="GO:0004089">
    <property type="term" value="F:carbonate dehydratase activity"/>
    <property type="evidence" value="ECO:0007669"/>
    <property type="project" value="UniProtKB-UniRule"/>
</dbReference>
<keyword evidence="7" id="KW-1185">Reference proteome</keyword>
<dbReference type="GO" id="GO:0008270">
    <property type="term" value="F:zinc ion binding"/>
    <property type="evidence" value="ECO:0007669"/>
    <property type="project" value="UniProtKB-UniRule"/>
</dbReference>
<evidence type="ECO:0000256" key="1">
    <source>
        <dbReference type="ARBA" id="ARBA00010718"/>
    </source>
</evidence>
<comment type="function">
    <text evidence="4">Reversible hydration of carbon dioxide.</text>
</comment>
<reference evidence="6 7" key="1">
    <citation type="submission" date="2019-05" db="EMBL/GenBank/DDBJ databases">
        <title>Another draft genome of Portunus trituberculatus and its Hox gene families provides insights of decapod evolution.</title>
        <authorList>
            <person name="Jeong J.-H."/>
            <person name="Song I."/>
            <person name="Kim S."/>
            <person name="Choi T."/>
            <person name="Kim D."/>
            <person name="Ryu S."/>
            <person name="Kim W."/>
        </authorList>
    </citation>
    <scope>NUCLEOTIDE SEQUENCE [LARGE SCALE GENOMIC DNA]</scope>
    <source>
        <tissue evidence="6">Muscle</tissue>
    </source>
</reference>
<protein>
    <recommendedName>
        <fullName evidence="4">Carbonic anhydrase</fullName>
        <ecNumber evidence="4">4.2.1.1</ecNumber>
    </recommendedName>
</protein>
<dbReference type="PANTHER" id="PTHR18952">
    <property type="entry name" value="CARBONIC ANHYDRASE"/>
    <property type="match status" value="1"/>
</dbReference>
<comment type="caution">
    <text evidence="6">The sequence shown here is derived from an EMBL/GenBank/DDBJ whole genome shotgun (WGS) entry which is preliminary data.</text>
</comment>
<dbReference type="OrthoDB" id="429145at2759"/>
<keyword evidence="4" id="KW-0456">Lyase</keyword>
<dbReference type="InterPro" id="IPR036398">
    <property type="entry name" value="CA_dom_sf"/>
</dbReference>
<dbReference type="InterPro" id="IPR023561">
    <property type="entry name" value="Carbonic_anhydrase_a-class"/>
</dbReference>
<feature type="domain" description="Alpha-carbonic anhydrase" evidence="5">
    <location>
        <begin position="9"/>
        <end position="262"/>
    </location>
</feature>
<dbReference type="CDD" id="cd00326">
    <property type="entry name" value="alpha_CA"/>
    <property type="match status" value="1"/>
</dbReference>
<gene>
    <name evidence="6" type="primary">ca2_1</name>
    <name evidence="6" type="ORF">E2C01_008103</name>
</gene>
<organism evidence="6 7">
    <name type="scientific">Portunus trituberculatus</name>
    <name type="common">Swimming crab</name>
    <name type="synonym">Neptunus trituberculatus</name>
    <dbReference type="NCBI Taxonomy" id="210409"/>
    <lineage>
        <taxon>Eukaryota</taxon>
        <taxon>Metazoa</taxon>
        <taxon>Ecdysozoa</taxon>
        <taxon>Arthropoda</taxon>
        <taxon>Crustacea</taxon>
        <taxon>Multicrustacea</taxon>
        <taxon>Malacostraca</taxon>
        <taxon>Eumalacostraca</taxon>
        <taxon>Eucarida</taxon>
        <taxon>Decapoda</taxon>
        <taxon>Pleocyemata</taxon>
        <taxon>Brachyura</taxon>
        <taxon>Eubrachyura</taxon>
        <taxon>Portunoidea</taxon>
        <taxon>Portunidae</taxon>
        <taxon>Portuninae</taxon>
        <taxon>Portunus</taxon>
    </lineage>
</organism>
<dbReference type="SMART" id="SM01057">
    <property type="entry name" value="Carb_anhydrase"/>
    <property type="match status" value="1"/>
</dbReference>
<dbReference type="PROSITE" id="PS00162">
    <property type="entry name" value="ALPHA_CA_1"/>
    <property type="match status" value="1"/>
</dbReference>
<dbReference type="InterPro" id="IPR018338">
    <property type="entry name" value="Carbonic_anhydrase_a-class_CS"/>
</dbReference>
<keyword evidence="3 4" id="KW-0862">Zinc</keyword>
<dbReference type="Pfam" id="PF00194">
    <property type="entry name" value="Carb_anhydrase"/>
    <property type="match status" value="1"/>
</dbReference>
<keyword evidence="2 4" id="KW-0479">Metal-binding</keyword>
<dbReference type="PROSITE" id="PS51144">
    <property type="entry name" value="ALPHA_CA_2"/>
    <property type="match status" value="1"/>
</dbReference>
<sequence length="262" mass="29928">MFPPTVRTEDWGYGDDNGPHTWQHAFPKCGSRRQSPVAILPCETEVDIPLTPFHFVGYDAESTVKITNTGHSVQVNMDSDKNMSFHEDINEWVNEDVNASVTGGSLTGEFVFHQFHFHWGATDTRGSEHTIHHVSFPAELHLVHYRRSYGSFEEAVKYEDGVAVFAVMLELSDTENRNLLPIVYPLRFITLPHETVTSILMLRSFLPTNVNDYFGYLGSLTTPGCDELKEFRMLTAKDGSAMQHNFRPLQPLNDREVYRSWM</sequence>
<dbReference type="EC" id="4.2.1.1" evidence="4"/>
<comment type="similarity">
    <text evidence="1 4">Belongs to the alpha-carbonic anhydrase family.</text>
</comment>
<evidence type="ECO:0000259" key="5">
    <source>
        <dbReference type="PROSITE" id="PS51144"/>
    </source>
</evidence>
<evidence type="ECO:0000256" key="4">
    <source>
        <dbReference type="RuleBase" id="RU367011"/>
    </source>
</evidence>
<name>A0A5B7D3Y8_PORTR</name>
<dbReference type="SUPFAM" id="SSF51069">
    <property type="entry name" value="Carbonic anhydrase"/>
    <property type="match status" value="1"/>
</dbReference>
<comment type="cofactor">
    <cofactor evidence="4">
        <name>Zn(2+)</name>
        <dbReference type="ChEBI" id="CHEBI:29105"/>
    </cofactor>
</comment>
<dbReference type="Proteomes" id="UP000324222">
    <property type="component" value="Unassembled WGS sequence"/>
</dbReference>
<accession>A0A5B7D3Y8</accession>